<dbReference type="EMBL" id="KZ819602">
    <property type="protein sequence ID" value="PWN37489.1"/>
    <property type="molecule type" value="Genomic_DNA"/>
</dbReference>
<feature type="region of interest" description="Disordered" evidence="1">
    <location>
        <begin position="70"/>
        <end position="91"/>
    </location>
</feature>
<sequence>MSYRQRIVPLLLVTFVGVASGVYIFDPLIKQYAIDSRGTYDPKIAQAGVKGGIGGGLNDEPNKISQIEADAKAATKSSSTATSNKSNVISGEQARKHLQEALQSNLKDSKKE</sequence>
<dbReference type="Pfam" id="PF23670">
    <property type="entry name" value="PIGBOS1"/>
    <property type="match status" value="1"/>
</dbReference>
<organism evidence="2 3">
    <name type="scientific">Meira miltonrushii</name>
    <dbReference type="NCBI Taxonomy" id="1280837"/>
    <lineage>
        <taxon>Eukaryota</taxon>
        <taxon>Fungi</taxon>
        <taxon>Dikarya</taxon>
        <taxon>Basidiomycota</taxon>
        <taxon>Ustilaginomycotina</taxon>
        <taxon>Exobasidiomycetes</taxon>
        <taxon>Exobasidiales</taxon>
        <taxon>Brachybasidiaceae</taxon>
        <taxon>Meira</taxon>
    </lineage>
</organism>
<dbReference type="AlphaFoldDB" id="A0A316VIN0"/>
<evidence type="ECO:0000256" key="1">
    <source>
        <dbReference type="SAM" id="MobiDB-lite"/>
    </source>
</evidence>
<dbReference type="OrthoDB" id="4093673at2759"/>
<evidence type="ECO:0000313" key="2">
    <source>
        <dbReference type="EMBL" id="PWN37489.1"/>
    </source>
</evidence>
<accession>A0A316VIN0</accession>
<gene>
    <name evidence="2" type="ORF">FA14DRAFT_14469</name>
</gene>
<proteinExistence type="predicted"/>
<dbReference type="InterPro" id="IPR057394">
    <property type="entry name" value="PIGBOS1"/>
</dbReference>
<keyword evidence="3" id="KW-1185">Reference proteome</keyword>
<dbReference type="InParanoid" id="A0A316VIN0"/>
<protein>
    <submittedName>
        <fullName evidence="2">Uncharacterized protein</fullName>
    </submittedName>
</protein>
<dbReference type="GeneID" id="37019032"/>
<dbReference type="RefSeq" id="XP_025357791.1">
    <property type="nucleotide sequence ID" value="XM_025497251.1"/>
</dbReference>
<feature type="compositionally biased region" description="Low complexity" evidence="1">
    <location>
        <begin position="72"/>
        <end position="87"/>
    </location>
</feature>
<evidence type="ECO:0000313" key="3">
    <source>
        <dbReference type="Proteomes" id="UP000245771"/>
    </source>
</evidence>
<name>A0A316VIN0_9BASI</name>
<reference evidence="2 3" key="1">
    <citation type="journal article" date="2018" name="Mol. Biol. Evol.">
        <title>Broad Genomic Sampling Reveals a Smut Pathogenic Ancestry of the Fungal Clade Ustilaginomycotina.</title>
        <authorList>
            <person name="Kijpornyongpan T."/>
            <person name="Mondo S.J."/>
            <person name="Barry K."/>
            <person name="Sandor L."/>
            <person name="Lee J."/>
            <person name="Lipzen A."/>
            <person name="Pangilinan J."/>
            <person name="LaButti K."/>
            <person name="Hainaut M."/>
            <person name="Henrissat B."/>
            <person name="Grigoriev I.V."/>
            <person name="Spatafora J.W."/>
            <person name="Aime M.C."/>
        </authorList>
    </citation>
    <scope>NUCLEOTIDE SEQUENCE [LARGE SCALE GENOMIC DNA]</scope>
    <source>
        <strain evidence="2 3">MCA 3882</strain>
    </source>
</reference>
<dbReference type="Proteomes" id="UP000245771">
    <property type="component" value="Unassembled WGS sequence"/>
</dbReference>